<dbReference type="GO" id="GO:0006629">
    <property type="term" value="P:lipid metabolic process"/>
    <property type="evidence" value="ECO:0007669"/>
    <property type="project" value="InterPro"/>
</dbReference>
<dbReference type="EMBL" id="AP027272">
    <property type="protein sequence ID" value="BDX07491.1"/>
    <property type="molecule type" value="Genomic_DNA"/>
</dbReference>
<accession>A0AA48HJC1</accession>
<reference evidence="8" key="1">
    <citation type="submission" date="2023-01" db="EMBL/GenBank/DDBJ databases">
        <title>Complete genome sequence of Planctobacterium marinum strain Dej080120_11.</title>
        <authorList>
            <person name="Ueki S."/>
            <person name="Maruyama F."/>
        </authorList>
    </citation>
    <scope>NUCLEOTIDE SEQUENCE</scope>
    <source>
        <strain evidence="8">Dej080120_11</strain>
    </source>
</reference>
<dbReference type="AlphaFoldDB" id="A0AA48HJC1"/>
<feature type="domain" description="GP-PDE" evidence="7">
    <location>
        <begin position="1"/>
        <end position="282"/>
    </location>
</feature>
<dbReference type="NCBIfam" id="NF008354">
    <property type="entry name" value="PRK11143.1"/>
    <property type="match status" value="1"/>
</dbReference>
<sequence length="288" mass="33061">MAYMQGADYVEQDLVLSKDGHLTVLHDIHIDTTTDVAQKFPNRKRPDGRYYAIDLNLAELKSLQVRERTNTEQQQVYENRFRGKAGFQIATLAEHIQIIQQLNRQLNKNVGWYIEIKAPQWHLDQGQDIAEILLNSLNKHNLNHKQAKVFVQCFDFKHTKRLRRELGLKTQLVQLIAENEWGESDTNYEYLKTPNGLAEIAAVADGIGPWIPQILNFREGQYVLTGYTERAQAAGLLVHPYTFRTDALPTGISEQELLDALFQIAKVDGVFSDFSDRVVQYLNQIDGH</sequence>
<dbReference type="Gene3D" id="3.20.20.190">
    <property type="entry name" value="Phosphatidylinositol (PI) phosphodiesterase"/>
    <property type="match status" value="1"/>
</dbReference>
<evidence type="ECO:0000259" key="7">
    <source>
        <dbReference type="PROSITE" id="PS51704"/>
    </source>
</evidence>
<evidence type="ECO:0000313" key="9">
    <source>
        <dbReference type="Proteomes" id="UP001333710"/>
    </source>
</evidence>
<dbReference type="InterPro" id="IPR017946">
    <property type="entry name" value="PLC-like_Pdiesterase_TIM-brl"/>
</dbReference>
<evidence type="ECO:0000256" key="4">
    <source>
        <dbReference type="ARBA" id="ARBA00022798"/>
    </source>
</evidence>
<evidence type="ECO:0000313" key="8">
    <source>
        <dbReference type="EMBL" id="BDX07491.1"/>
    </source>
</evidence>
<dbReference type="Proteomes" id="UP001333710">
    <property type="component" value="Chromosome"/>
</dbReference>
<comment type="similarity">
    <text evidence="1">Belongs to the glycerophosphoryl diester phosphodiesterase family.</text>
</comment>
<evidence type="ECO:0000256" key="6">
    <source>
        <dbReference type="ARBA" id="ARBA00047512"/>
    </source>
</evidence>
<dbReference type="GO" id="GO:0008889">
    <property type="term" value="F:glycerophosphodiester phosphodiesterase activity"/>
    <property type="evidence" value="ECO:0007669"/>
    <property type="project" value="UniProtKB-EC"/>
</dbReference>
<name>A0AA48HJC1_9ALTE</name>
<evidence type="ECO:0000256" key="3">
    <source>
        <dbReference type="ARBA" id="ARBA00022729"/>
    </source>
</evidence>
<dbReference type="EC" id="3.1.4.46" evidence="2"/>
<keyword evidence="3" id="KW-0732">Signal</keyword>
<evidence type="ECO:0000256" key="2">
    <source>
        <dbReference type="ARBA" id="ARBA00012247"/>
    </source>
</evidence>
<comment type="catalytic activity">
    <reaction evidence="6">
        <text>a sn-glycero-3-phosphodiester + H2O = an alcohol + sn-glycerol 3-phosphate + H(+)</text>
        <dbReference type="Rhea" id="RHEA:12969"/>
        <dbReference type="ChEBI" id="CHEBI:15377"/>
        <dbReference type="ChEBI" id="CHEBI:15378"/>
        <dbReference type="ChEBI" id="CHEBI:30879"/>
        <dbReference type="ChEBI" id="CHEBI:57597"/>
        <dbReference type="ChEBI" id="CHEBI:83408"/>
        <dbReference type="EC" id="3.1.4.46"/>
    </reaction>
</comment>
<evidence type="ECO:0000256" key="1">
    <source>
        <dbReference type="ARBA" id="ARBA00007277"/>
    </source>
</evidence>
<keyword evidence="4" id="KW-0319">Glycerol metabolism</keyword>
<dbReference type="SUPFAM" id="SSF51695">
    <property type="entry name" value="PLC-like phosphodiesterases"/>
    <property type="match status" value="1"/>
</dbReference>
<dbReference type="PANTHER" id="PTHR43620:SF7">
    <property type="entry name" value="GLYCEROPHOSPHODIESTER PHOSPHODIESTERASE GDPD5-RELATED"/>
    <property type="match status" value="1"/>
</dbReference>
<organism evidence="8 9">
    <name type="scientific">Planctobacterium marinum</name>
    <dbReference type="NCBI Taxonomy" id="1631968"/>
    <lineage>
        <taxon>Bacteria</taxon>
        <taxon>Pseudomonadati</taxon>
        <taxon>Pseudomonadota</taxon>
        <taxon>Gammaproteobacteria</taxon>
        <taxon>Alteromonadales</taxon>
        <taxon>Alteromonadaceae</taxon>
        <taxon>Planctobacterium</taxon>
    </lineage>
</organism>
<dbReference type="Pfam" id="PF03009">
    <property type="entry name" value="GDPD"/>
    <property type="match status" value="1"/>
</dbReference>
<dbReference type="GO" id="GO:0006071">
    <property type="term" value="P:glycerol metabolic process"/>
    <property type="evidence" value="ECO:0007669"/>
    <property type="project" value="UniProtKB-KW"/>
</dbReference>
<dbReference type="GO" id="GO:0042597">
    <property type="term" value="C:periplasmic space"/>
    <property type="evidence" value="ECO:0007669"/>
    <property type="project" value="TreeGrafter"/>
</dbReference>
<dbReference type="InterPro" id="IPR030395">
    <property type="entry name" value="GP_PDE_dom"/>
</dbReference>
<evidence type="ECO:0000256" key="5">
    <source>
        <dbReference type="ARBA" id="ARBA00022801"/>
    </source>
</evidence>
<proteinExistence type="inferred from homology"/>
<dbReference type="PROSITE" id="PS51704">
    <property type="entry name" value="GP_PDE"/>
    <property type="match status" value="1"/>
</dbReference>
<gene>
    <name evidence="8" type="primary">glpQ</name>
    <name evidence="8" type="ORF">MACH26_30120</name>
</gene>
<protein>
    <recommendedName>
        <fullName evidence="2">glycerophosphodiester phosphodiesterase</fullName>
        <ecNumber evidence="2">3.1.4.46</ecNumber>
    </recommendedName>
</protein>
<dbReference type="KEGG" id="pmaw:MACH26_30120"/>
<keyword evidence="9" id="KW-1185">Reference proteome</keyword>
<keyword evidence="5" id="KW-0378">Hydrolase</keyword>
<dbReference type="PANTHER" id="PTHR43620">
    <property type="entry name" value="GLYCEROPHOSPHORYL DIESTER PHOSPHODIESTERASE"/>
    <property type="match status" value="1"/>
</dbReference>